<evidence type="ECO:0000256" key="2">
    <source>
        <dbReference type="ARBA" id="ARBA00005887"/>
    </source>
</evidence>
<feature type="transmembrane region" description="Helical" evidence="8">
    <location>
        <begin position="98"/>
        <end position="121"/>
    </location>
</feature>
<dbReference type="GO" id="GO:0005886">
    <property type="term" value="C:plasma membrane"/>
    <property type="evidence" value="ECO:0007669"/>
    <property type="project" value="TreeGrafter"/>
</dbReference>
<keyword evidence="5 8" id="KW-1133">Transmembrane helix</keyword>
<evidence type="ECO:0000256" key="4">
    <source>
        <dbReference type="ARBA" id="ARBA00022692"/>
    </source>
</evidence>
<dbReference type="PROSITE" id="PS01219">
    <property type="entry name" value="AMMONIUM_TRANSP"/>
    <property type="match status" value="1"/>
</dbReference>
<organism evidence="10 11">
    <name type="scientific">Caldisericum exile</name>
    <dbReference type="NCBI Taxonomy" id="693075"/>
    <lineage>
        <taxon>Bacteria</taxon>
        <taxon>Pseudomonadati</taxon>
        <taxon>Caldisericota/Cryosericota group</taxon>
        <taxon>Caldisericota</taxon>
        <taxon>Caldisericia</taxon>
        <taxon>Caldisericales</taxon>
        <taxon>Caldisericaceae</taxon>
        <taxon>Caldisericum</taxon>
    </lineage>
</organism>
<feature type="transmembrane region" description="Helical" evidence="8">
    <location>
        <begin position="225"/>
        <end position="246"/>
    </location>
</feature>
<dbReference type="InterPro" id="IPR018047">
    <property type="entry name" value="Ammonium_transpt_CS"/>
</dbReference>
<keyword evidence="6 8" id="KW-0472">Membrane</keyword>
<proteinExistence type="inferred from homology"/>
<comment type="caution">
    <text evidence="10">The sequence shown here is derived from an EMBL/GenBank/DDBJ whole genome shotgun (WGS) entry which is preliminary data.</text>
</comment>
<feature type="transmembrane region" description="Helical" evidence="8">
    <location>
        <begin position="162"/>
        <end position="183"/>
    </location>
</feature>
<evidence type="ECO:0000256" key="6">
    <source>
        <dbReference type="ARBA" id="ARBA00023136"/>
    </source>
</evidence>
<dbReference type="EMBL" id="PNIX01000264">
    <property type="protein sequence ID" value="PMP81993.1"/>
    <property type="molecule type" value="Genomic_DNA"/>
</dbReference>
<evidence type="ECO:0000313" key="11">
    <source>
        <dbReference type="Proteomes" id="UP000236910"/>
    </source>
</evidence>
<dbReference type="Pfam" id="PF00909">
    <property type="entry name" value="Ammonium_transp"/>
    <property type="match status" value="1"/>
</dbReference>
<reference evidence="10 11" key="1">
    <citation type="submission" date="2018-01" db="EMBL/GenBank/DDBJ databases">
        <title>Metagenomic assembled genomes from two thermal pools in the Uzon Caldera, Kamchatka, Russia.</title>
        <authorList>
            <person name="Wilkins L."/>
            <person name="Ettinger C."/>
        </authorList>
    </citation>
    <scope>NUCLEOTIDE SEQUENCE [LARGE SCALE GENOMIC DNA]</scope>
    <source>
        <strain evidence="10">ARK-10</strain>
    </source>
</reference>
<dbReference type="GO" id="GO:0008519">
    <property type="term" value="F:ammonium channel activity"/>
    <property type="evidence" value="ECO:0007669"/>
    <property type="project" value="InterPro"/>
</dbReference>
<comment type="subcellular location">
    <subcellularLocation>
        <location evidence="1">Membrane</location>
        <topology evidence="1">Multi-pass membrane protein</topology>
    </subcellularLocation>
</comment>
<feature type="transmembrane region" description="Helical" evidence="8">
    <location>
        <begin position="40"/>
        <end position="58"/>
    </location>
</feature>
<name>A0A2J6X5S9_9BACT</name>
<dbReference type="InterPro" id="IPR024041">
    <property type="entry name" value="NH4_transpt_AmtB-like_dom"/>
</dbReference>
<feature type="transmembrane region" description="Helical" evidence="8">
    <location>
        <begin position="6"/>
        <end position="28"/>
    </location>
</feature>
<feature type="transmembrane region" description="Helical" evidence="8">
    <location>
        <begin position="128"/>
        <end position="150"/>
    </location>
</feature>
<sequence length="286" mass="30767">MINNGDVSFVLISAALVFIMTPGLAFFYGGMVRRTSVLTIMLQSFASMGIVTTLWFLYGFSLAFGTDFHGIIGGFNYLLLQNVFMAGPNPHYGGTIPLYAYFAFQEMFAVITPALITGAFADRVKFKSYMFFLILWSSLVYIPVTHWVWGGGFLQQIGFVDFAGGAVVHTTAGMAALASILMVGSRKFKIDEPHNITYVALGTGLLWFGWFGFNAGSALAANTLAANAFINTDIAASVALVTWLIFSWSIRKQPSIMGALTGSVAGLAAVTPVAGYVGTKFQIING</sequence>
<comment type="similarity">
    <text evidence="2">Belongs to the ammonia transporter channel (TC 1.A.11.2) family.</text>
</comment>
<dbReference type="InterPro" id="IPR029020">
    <property type="entry name" value="Ammonium/urea_transptr"/>
</dbReference>
<protein>
    <submittedName>
        <fullName evidence="10">Ammonium transporter</fullName>
    </submittedName>
</protein>
<evidence type="ECO:0000256" key="8">
    <source>
        <dbReference type="SAM" id="Phobius"/>
    </source>
</evidence>
<feature type="domain" description="Ammonium transporter AmtB-like" evidence="9">
    <location>
        <begin position="9"/>
        <end position="280"/>
    </location>
</feature>
<accession>A0A2J6X5S9</accession>
<keyword evidence="4 8" id="KW-0812">Transmembrane</keyword>
<dbReference type="SUPFAM" id="SSF111352">
    <property type="entry name" value="Ammonium transporter"/>
    <property type="match status" value="1"/>
</dbReference>
<evidence type="ECO:0000313" key="10">
    <source>
        <dbReference type="EMBL" id="PMP81993.1"/>
    </source>
</evidence>
<feature type="transmembrane region" description="Helical" evidence="8">
    <location>
        <begin position="195"/>
        <end position="213"/>
    </location>
</feature>
<dbReference type="Proteomes" id="UP000236910">
    <property type="component" value="Unassembled WGS sequence"/>
</dbReference>
<dbReference type="PANTHER" id="PTHR43029">
    <property type="entry name" value="AMMONIUM TRANSPORTER MEP2"/>
    <property type="match status" value="1"/>
</dbReference>
<evidence type="ECO:0000256" key="7">
    <source>
        <dbReference type="ARBA" id="ARBA00023177"/>
    </source>
</evidence>
<dbReference type="InterPro" id="IPR001905">
    <property type="entry name" value="Ammonium_transpt"/>
</dbReference>
<keyword evidence="7" id="KW-0924">Ammonia transport</keyword>
<dbReference type="PANTHER" id="PTHR43029:SF10">
    <property type="entry name" value="AMMONIUM TRANSPORTER MEP2"/>
    <property type="match status" value="1"/>
</dbReference>
<evidence type="ECO:0000256" key="5">
    <source>
        <dbReference type="ARBA" id="ARBA00022989"/>
    </source>
</evidence>
<dbReference type="Gene3D" id="1.10.3430.10">
    <property type="entry name" value="Ammonium transporter AmtB like domains"/>
    <property type="match status" value="1"/>
</dbReference>
<evidence type="ECO:0000259" key="9">
    <source>
        <dbReference type="Pfam" id="PF00909"/>
    </source>
</evidence>
<feature type="transmembrane region" description="Helical" evidence="8">
    <location>
        <begin position="258"/>
        <end position="277"/>
    </location>
</feature>
<keyword evidence="3" id="KW-0813">Transport</keyword>
<gene>
    <name evidence="10" type="ORF">C0175_04450</name>
</gene>
<evidence type="ECO:0000256" key="3">
    <source>
        <dbReference type="ARBA" id="ARBA00022448"/>
    </source>
</evidence>
<evidence type="ECO:0000256" key="1">
    <source>
        <dbReference type="ARBA" id="ARBA00004141"/>
    </source>
</evidence>
<dbReference type="AlphaFoldDB" id="A0A2J6X5S9"/>